<gene>
    <name evidence="1" type="ORF">DSM19430T_09820</name>
</gene>
<name>A0A7J0BRK8_9BACT</name>
<comment type="caution">
    <text evidence="1">The sequence shown here is derived from an EMBL/GenBank/DDBJ whole genome shotgun (WGS) entry which is preliminary data.</text>
</comment>
<dbReference type="Proteomes" id="UP000503820">
    <property type="component" value="Unassembled WGS sequence"/>
</dbReference>
<organism evidence="1 2">
    <name type="scientific">Desulfovibrio psychrotolerans</name>
    <dbReference type="NCBI Taxonomy" id="415242"/>
    <lineage>
        <taxon>Bacteria</taxon>
        <taxon>Pseudomonadati</taxon>
        <taxon>Thermodesulfobacteriota</taxon>
        <taxon>Desulfovibrionia</taxon>
        <taxon>Desulfovibrionales</taxon>
        <taxon>Desulfovibrionaceae</taxon>
        <taxon>Desulfovibrio</taxon>
    </lineage>
</organism>
<dbReference type="AlphaFoldDB" id="A0A7J0BRK8"/>
<protein>
    <submittedName>
        <fullName evidence="1">Uncharacterized protein</fullName>
    </submittedName>
</protein>
<keyword evidence="2" id="KW-1185">Reference proteome</keyword>
<dbReference type="EMBL" id="BLVP01000005">
    <property type="protein sequence ID" value="GFM36298.1"/>
    <property type="molecule type" value="Genomic_DNA"/>
</dbReference>
<sequence>MKYIIFEDFSGQPVPFIFPQRVDHADMREQLPYSKVLSAGYVLMEGGEFCCYGGSPELQVTSSPEDAETITRKFARRESLVHNA</sequence>
<evidence type="ECO:0000313" key="2">
    <source>
        <dbReference type="Proteomes" id="UP000503820"/>
    </source>
</evidence>
<proteinExistence type="predicted"/>
<accession>A0A7J0BRK8</accession>
<reference evidence="1 2" key="1">
    <citation type="submission" date="2020-05" db="EMBL/GenBank/DDBJ databases">
        <title>Draft genome sequence of Desulfovibrio psychrotolerans JS1T.</title>
        <authorList>
            <person name="Ueno A."/>
            <person name="Tamazawa S."/>
            <person name="Tamamura S."/>
            <person name="Murakami T."/>
            <person name="Kiyama T."/>
            <person name="Inomata H."/>
            <person name="Amano Y."/>
            <person name="Miyakawa K."/>
            <person name="Tamaki H."/>
            <person name="Naganuma T."/>
            <person name="Kaneko K."/>
        </authorList>
    </citation>
    <scope>NUCLEOTIDE SEQUENCE [LARGE SCALE GENOMIC DNA]</scope>
    <source>
        <strain evidence="1 2">JS1</strain>
    </source>
</reference>
<dbReference type="RefSeq" id="WP_174408985.1">
    <property type="nucleotide sequence ID" value="NZ_BLVP01000005.1"/>
</dbReference>
<evidence type="ECO:0000313" key="1">
    <source>
        <dbReference type="EMBL" id="GFM36298.1"/>
    </source>
</evidence>